<gene>
    <name evidence="1" type="ORF">ACFQ24_07795</name>
</gene>
<proteinExistence type="predicted"/>
<protein>
    <recommendedName>
        <fullName evidence="3">Apea-like HEPN domain-containing protein</fullName>
    </recommendedName>
</protein>
<name>A0ABW3NWG8_9SPHN</name>
<reference evidence="2" key="1">
    <citation type="journal article" date="2019" name="Int. J. Syst. Evol. Microbiol.">
        <title>The Global Catalogue of Microorganisms (GCM) 10K type strain sequencing project: providing services to taxonomists for standard genome sequencing and annotation.</title>
        <authorList>
            <consortium name="The Broad Institute Genomics Platform"/>
            <consortium name="The Broad Institute Genome Sequencing Center for Infectious Disease"/>
            <person name="Wu L."/>
            <person name="Ma J."/>
        </authorList>
    </citation>
    <scope>NUCLEOTIDE SEQUENCE [LARGE SCALE GENOMIC DNA]</scope>
    <source>
        <strain evidence="2">CCUG 54329</strain>
    </source>
</reference>
<keyword evidence="2" id="KW-1185">Reference proteome</keyword>
<evidence type="ECO:0000313" key="2">
    <source>
        <dbReference type="Proteomes" id="UP001597203"/>
    </source>
</evidence>
<dbReference type="RefSeq" id="WP_380910254.1">
    <property type="nucleotide sequence ID" value="NZ_JBHTLS010000111.1"/>
</dbReference>
<accession>A0ABW3NWG8</accession>
<comment type="caution">
    <text evidence="1">The sequence shown here is derived from an EMBL/GenBank/DDBJ whole genome shotgun (WGS) entry which is preliminary data.</text>
</comment>
<dbReference type="EMBL" id="JBHTLS010000111">
    <property type="protein sequence ID" value="MFD1104776.1"/>
    <property type="molecule type" value="Genomic_DNA"/>
</dbReference>
<organism evidence="1 2">
    <name type="scientific">Sphingobium olei</name>
    <dbReference type="NCBI Taxonomy" id="420955"/>
    <lineage>
        <taxon>Bacteria</taxon>
        <taxon>Pseudomonadati</taxon>
        <taxon>Pseudomonadota</taxon>
        <taxon>Alphaproteobacteria</taxon>
        <taxon>Sphingomonadales</taxon>
        <taxon>Sphingomonadaceae</taxon>
        <taxon>Sphingobium</taxon>
    </lineage>
</organism>
<evidence type="ECO:0000313" key="1">
    <source>
        <dbReference type="EMBL" id="MFD1104776.1"/>
    </source>
</evidence>
<evidence type="ECO:0008006" key="3">
    <source>
        <dbReference type="Google" id="ProtNLM"/>
    </source>
</evidence>
<sequence>MGFNGWMESVTGADHDAAMITAIAENRRATDAYEELMQDDDFQRRVMAFSQLWPVLNVRDVRQKLGRDAFWAQDRDELFDRRRRVGVRMQPVGWTDGDVPTWPQLLRTIYCVRCNLFHGAKSPQHGRDRDLVRRSGRILRMFIERGLSIGVQTGPPIGAQKGPPFEYGTTVEERSLRCAWRREGGARP</sequence>
<dbReference type="Proteomes" id="UP001597203">
    <property type="component" value="Unassembled WGS sequence"/>
</dbReference>
<feature type="non-terminal residue" evidence="1">
    <location>
        <position position="188"/>
    </location>
</feature>